<name>A0A1K0GC39_9BASI</name>
<feature type="region of interest" description="Disordered" evidence="1">
    <location>
        <begin position="1"/>
        <end position="43"/>
    </location>
</feature>
<accession>A0A1K0GC39</accession>
<evidence type="ECO:0000313" key="4">
    <source>
        <dbReference type="Proteomes" id="UP000179920"/>
    </source>
</evidence>
<dbReference type="InterPro" id="IPR044716">
    <property type="entry name" value="LEUNIG-like"/>
</dbReference>
<dbReference type="PANTHER" id="PTHR44376">
    <property type="entry name" value="TRANSCRIPTIONAL REGULATOR OF FILAMENTOUS GROWTH FLO8"/>
    <property type="match status" value="1"/>
</dbReference>
<dbReference type="PANTHER" id="PTHR44376:SF5">
    <property type="entry name" value="TRANSCRIPTIONAL COREPRESSOR LEUNIG ISOFORM X1"/>
    <property type="match status" value="1"/>
</dbReference>
<feature type="compositionally biased region" description="Polar residues" evidence="1">
    <location>
        <begin position="320"/>
        <end position="339"/>
    </location>
</feature>
<reference evidence="2" key="2">
    <citation type="submission" date="2016-04" db="EMBL/GenBank/DDBJ databases">
        <authorList>
            <person name="Evans L.H."/>
            <person name="Alamgir A."/>
            <person name="Owens N."/>
            <person name="Weber N.D."/>
            <person name="Virtaneva K."/>
            <person name="Barbian K."/>
            <person name="Babar A."/>
            <person name="Rosenke K."/>
        </authorList>
    </citation>
    <scope>NUCLEOTIDE SEQUENCE</scope>
    <source>
        <strain evidence="2">UB2112</strain>
    </source>
</reference>
<evidence type="ECO:0000313" key="2">
    <source>
        <dbReference type="EMBL" id="SAM85621.1"/>
    </source>
</evidence>
<dbReference type="GO" id="GO:0003714">
    <property type="term" value="F:transcription corepressor activity"/>
    <property type="evidence" value="ECO:0007669"/>
    <property type="project" value="InterPro"/>
</dbReference>
<dbReference type="EMBL" id="LT558134">
    <property type="protein sequence ID" value="SAM85621.1"/>
    <property type="molecule type" value="Genomic_DNA"/>
</dbReference>
<dbReference type="AlphaFoldDB" id="A0A1K0GC39"/>
<evidence type="ECO:0000313" key="5">
    <source>
        <dbReference type="Proteomes" id="UP000658997"/>
    </source>
</evidence>
<protein>
    <recommendedName>
        <fullName evidence="6">LisH domain-containing protein</fullName>
    </recommendedName>
</protein>
<feature type="region of interest" description="Disordered" evidence="1">
    <location>
        <begin position="230"/>
        <end position="263"/>
    </location>
</feature>
<feature type="compositionally biased region" description="Low complexity" evidence="1">
    <location>
        <begin position="348"/>
        <end position="359"/>
    </location>
</feature>
<feature type="compositionally biased region" description="Low complexity" evidence="1">
    <location>
        <begin position="14"/>
        <end position="29"/>
    </location>
</feature>
<feature type="compositionally biased region" description="Polar residues" evidence="1">
    <location>
        <begin position="289"/>
        <end position="300"/>
    </location>
</feature>
<dbReference type="Proteomes" id="UP000179920">
    <property type="component" value="Chromosome XVIII"/>
</dbReference>
<reference evidence="4" key="1">
    <citation type="submission" date="2016-04" db="EMBL/GenBank/DDBJ databases">
        <authorList>
            <person name="Guldener U."/>
            <person name="Guldener U."/>
        </authorList>
    </citation>
    <scope>NUCLEOTIDE SEQUENCE [LARGE SCALE GENOMIC DNA]</scope>
    <source>
        <strain evidence="4">UB2112</strain>
    </source>
</reference>
<evidence type="ECO:0000256" key="1">
    <source>
        <dbReference type="SAM" id="MobiDB-lite"/>
    </source>
</evidence>
<organism evidence="2 4">
    <name type="scientific">Ustilago bromivora</name>
    <dbReference type="NCBI Taxonomy" id="307758"/>
    <lineage>
        <taxon>Eukaryota</taxon>
        <taxon>Fungi</taxon>
        <taxon>Dikarya</taxon>
        <taxon>Basidiomycota</taxon>
        <taxon>Ustilaginomycotina</taxon>
        <taxon>Ustilaginomycetes</taxon>
        <taxon>Ustilaginales</taxon>
        <taxon>Ustilaginaceae</taxon>
        <taxon>Ustilago</taxon>
    </lineage>
</organism>
<reference evidence="3" key="3">
    <citation type="submission" date="2018-08" db="EMBL/GenBank/DDBJ databases">
        <authorList>
            <person name="Guldener U."/>
        </authorList>
    </citation>
    <scope>NUCLEOTIDE SEQUENCE</scope>
    <source>
        <strain evidence="3">UB2</strain>
    </source>
</reference>
<dbReference type="Proteomes" id="UP000658997">
    <property type="component" value="Unassembled WGS sequence"/>
</dbReference>
<dbReference type="EMBL" id="ULHB01000014">
    <property type="protein sequence ID" value="SYW76113.1"/>
    <property type="molecule type" value="Genomic_DNA"/>
</dbReference>
<feature type="region of interest" description="Disordered" evidence="1">
    <location>
        <begin position="278"/>
        <end position="359"/>
    </location>
</feature>
<gene>
    <name evidence="3" type="ORF">UBRO2_01184</name>
    <name evidence="2" type="ORF">UBRO_08200</name>
</gene>
<sequence>MNFHPPPTHHHHQQFQQHFQPQPSSFNPASLPPPPPPTTIDTAWPEDEMLHNYLCDYLRKRDYNQAANLLHVEAGLDPTGPVPIDAPQSLLFEWWVVFWDFFTSLSTPAPVTAQSSASAVSAAGQDGRRKSLAAAALPQLYLEASRKLRLTRPASRVVIPQCMDMMSLGGKGIDGLSEEERREVGKKVSRLQTAQGEAQLRLAQLHGLQPPKGLANGMQGVRMKRKESPMGEMGRVVPPPQQQQQMGNVPLKRRPSQPVQAPSRLGGMVFTRASPQSMMVLQQQQQQQSPAATPNGSAPPNRNPNPYGRQLSLLAPDPATLQQQRTTTYPSGLPSTLSPATEWPPSGQQLVQPTPQPLTQGNINFQQAMSPQQKLQISLPPTKPSVFAPVGFADSNGSARLEEHSNGVGMGQGMGAGGDGERVLIPFADLEYDFNVLLSNSTQLSNLGAGKGGGFG</sequence>
<dbReference type="OrthoDB" id="5600002at2759"/>
<evidence type="ECO:0008006" key="6">
    <source>
        <dbReference type="Google" id="ProtNLM"/>
    </source>
</evidence>
<proteinExistence type="predicted"/>
<keyword evidence="5" id="KW-1185">Reference proteome</keyword>
<evidence type="ECO:0000313" key="3">
    <source>
        <dbReference type="EMBL" id="SYW76113.1"/>
    </source>
</evidence>